<feature type="coiled-coil region" evidence="1">
    <location>
        <begin position="45"/>
        <end position="86"/>
    </location>
</feature>
<sequence>MSSADIVVSVAQVAAGGTIVQALVAVMRRRSELRQLDRQTESVAVDTADQLVTMLRRELLDAKEEISGLKQDRASLVQQIELLSRQVSTASADLAVARADLARTRGGADKPL</sequence>
<name>A0A7K0C4E5_9ACTN</name>
<evidence type="ECO:0000313" key="4">
    <source>
        <dbReference type="Proteomes" id="UP000487268"/>
    </source>
</evidence>
<comment type="caution">
    <text evidence="3">The sequence shown here is derived from an EMBL/GenBank/DDBJ whole genome shotgun (WGS) entry which is preliminary data.</text>
</comment>
<reference evidence="3 4" key="1">
    <citation type="submission" date="2019-10" db="EMBL/GenBank/DDBJ databases">
        <title>Actinomadura rubteroloni sp. nov. and Actinomadura macrotermitis sp. nov., isolated from the gut of fungus growing-termite Macrotermes natalensis.</title>
        <authorList>
            <person name="Benndorf R."/>
            <person name="Martin K."/>
            <person name="Kuefner M."/>
            <person name="De Beer W."/>
            <person name="Kaster A.-K."/>
            <person name="Vollmers J."/>
            <person name="Poulsen M."/>
            <person name="Beemelmanns C."/>
        </authorList>
    </citation>
    <scope>NUCLEOTIDE SEQUENCE [LARGE SCALE GENOMIC DNA]</scope>
    <source>
        <strain evidence="3 4">RB68</strain>
    </source>
</reference>
<dbReference type="AlphaFoldDB" id="A0A7K0C4E5"/>
<keyword evidence="2" id="KW-0472">Membrane</keyword>
<evidence type="ECO:0000256" key="1">
    <source>
        <dbReference type="SAM" id="Coils"/>
    </source>
</evidence>
<accession>A0A7K0C4E5</accession>
<keyword evidence="2" id="KW-1133">Transmembrane helix</keyword>
<feature type="transmembrane region" description="Helical" evidence="2">
    <location>
        <begin position="6"/>
        <end position="26"/>
    </location>
</feature>
<gene>
    <name evidence="3" type="ORF">ACRB68_64180</name>
</gene>
<dbReference type="Proteomes" id="UP000487268">
    <property type="component" value="Unassembled WGS sequence"/>
</dbReference>
<dbReference type="RefSeq" id="WP_153539022.1">
    <property type="nucleotide sequence ID" value="NZ_WEGH01000004.1"/>
</dbReference>
<evidence type="ECO:0000256" key="2">
    <source>
        <dbReference type="SAM" id="Phobius"/>
    </source>
</evidence>
<dbReference type="EMBL" id="WEGH01000004">
    <property type="protein sequence ID" value="MQY08311.1"/>
    <property type="molecule type" value="Genomic_DNA"/>
</dbReference>
<proteinExistence type="predicted"/>
<keyword evidence="4" id="KW-1185">Reference proteome</keyword>
<protein>
    <submittedName>
        <fullName evidence="3">Uncharacterized protein</fullName>
    </submittedName>
</protein>
<organism evidence="3 4">
    <name type="scientific">Actinomadura macrotermitis</name>
    <dbReference type="NCBI Taxonomy" id="2585200"/>
    <lineage>
        <taxon>Bacteria</taxon>
        <taxon>Bacillati</taxon>
        <taxon>Actinomycetota</taxon>
        <taxon>Actinomycetes</taxon>
        <taxon>Streptosporangiales</taxon>
        <taxon>Thermomonosporaceae</taxon>
        <taxon>Actinomadura</taxon>
    </lineage>
</organism>
<keyword evidence="2" id="KW-0812">Transmembrane</keyword>
<dbReference type="OrthoDB" id="3483185at2"/>
<evidence type="ECO:0000313" key="3">
    <source>
        <dbReference type="EMBL" id="MQY08311.1"/>
    </source>
</evidence>
<keyword evidence="1" id="KW-0175">Coiled coil</keyword>